<reference evidence="2 3" key="1">
    <citation type="submission" date="2023-08" db="EMBL/GenBank/DDBJ databases">
        <title>Oxalobacteraceae gen .nov., isolated from river sludge outside the plant.</title>
        <authorList>
            <person name="Zhao S.Y."/>
        </authorList>
    </citation>
    <scope>NUCLEOTIDE SEQUENCE [LARGE SCALE GENOMIC DNA]</scope>
    <source>
        <strain evidence="2 3">R-40</strain>
    </source>
</reference>
<organism evidence="2 3">
    <name type="scientific">Keguizhuia sedimenti</name>
    <dbReference type="NCBI Taxonomy" id="3064264"/>
    <lineage>
        <taxon>Bacteria</taxon>
        <taxon>Pseudomonadati</taxon>
        <taxon>Pseudomonadota</taxon>
        <taxon>Betaproteobacteria</taxon>
        <taxon>Burkholderiales</taxon>
        <taxon>Oxalobacteraceae</taxon>
        <taxon>Keguizhuia</taxon>
    </lineage>
</organism>
<protein>
    <submittedName>
        <fullName evidence="2">Uncharacterized protein</fullName>
    </submittedName>
</protein>
<dbReference type="RefSeq" id="WP_338435426.1">
    <property type="nucleotide sequence ID" value="NZ_JAUYVH010000001.1"/>
</dbReference>
<gene>
    <name evidence="2" type="ORF">Q8A64_03765</name>
</gene>
<feature type="region of interest" description="Disordered" evidence="1">
    <location>
        <begin position="28"/>
        <end position="48"/>
    </location>
</feature>
<accession>A0ABU1BL02</accession>
<feature type="compositionally biased region" description="Polar residues" evidence="1">
    <location>
        <begin position="37"/>
        <end position="48"/>
    </location>
</feature>
<sequence length="48" mass="5274">MAQKGLPADGQLRQRQLFALDEQCNHQEKHAGLARPQTGTLMTAQTAI</sequence>
<comment type="caution">
    <text evidence="2">The sequence shown here is derived from an EMBL/GenBank/DDBJ whole genome shotgun (WGS) entry which is preliminary data.</text>
</comment>
<keyword evidence="3" id="KW-1185">Reference proteome</keyword>
<dbReference type="EMBL" id="JAUYVH010000001">
    <property type="protein sequence ID" value="MDQ9169524.1"/>
    <property type="molecule type" value="Genomic_DNA"/>
</dbReference>
<name>A0ABU1BL02_9BURK</name>
<evidence type="ECO:0000313" key="3">
    <source>
        <dbReference type="Proteomes" id="UP001225596"/>
    </source>
</evidence>
<evidence type="ECO:0000256" key="1">
    <source>
        <dbReference type="SAM" id="MobiDB-lite"/>
    </source>
</evidence>
<evidence type="ECO:0000313" key="2">
    <source>
        <dbReference type="EMBL" id="MDQ9169524.1"/>
    </source>
</evidence>
<proteinExistence type="predicted"/>
<dbReference type="Proteomes" id="UP001225596">
    <property type="component" value="Unassembled WGS sequence"/>
</dbReference>